<feature type="transmembrane region" description="Helical" evidence="1">
    <location>
        <begin position="226"/>
        <end position="243"/>
    </location>
</feature>
<dbReference type="PROSITE" id="PS50948">
    <property type="entry name" value="PAN"/>
    <property type="match status" value="1"/>
</dbReference>
<evidence type="ECO:0000259" key="2">
    <source>
        <dbReference type="PROSITE" id="PS50948"/>
    </source>
</evidence>
<keyword evidence="1" id="KW-1133">Transmembrane helix</keyword>
<evidence type="ECO:0000256" key="1">
    <source>
        <dbReference type="SAM" id="Phobius"/>
    </source>
</evidence>
<accession>A0A6C0BBH0</accession>
<name>A0A6C0BBH0_9ZZZZ</name>
<dbReference type="InterPro" id="IPR003609">
    <property type="entry name" value="Pan_app"/>
</dbReference>
<dbReference type="Pfam" id="PF00024">
    <property type="entry name" value="PAN_1"/>
    <property type="match status" value="1"/>
</dbReference>
<feature type="transmembrane region" description="Helical" evidence="1">
    <location>
        <begin position="249"/>
        <end position="267"/>
    </location>
</feature>
<feature type="transmembrane region" description="Helical" evidence="1">
    <location>
        <begin position="196"/>
        <end position="214"/>
    </location>
</feature>
<evidence type="ECO:0000313" key="3">
    <source>
        <dbReference type="EMBL" id="QHS89144.1"/>
    </source>
</evidence>
<organism evidence="3">
    <name type="scientific">viral metagenome</name>
    <dbReference type="NCBI Taxonomy" id="1070528"/>
    <lineage>
        <taxon>unclassified sequences</taxon>
        <taxon>metagenomes</taxon>
        <taxon>organismal metagenomes</taxon>
    </lineage>
</organism>
<sequence>MSNSLELYNLEGEFNETLRQYKQAYLNYISVLQNQNSNSQYIILDNTDSSGNTINSIQNTSENNCEILCSANSECYGFVFDAKNTCYIKNNSAFQTQTVQDSKFYIKNKNIKTNIIIYNEKLIRLNQQIIQLLNSTQTEVVSVQNENKTKLLEAKKIYIELLKEKTKIQQITDENLTTDTVKNFFETYFQYQYAQYLFWFFLLVIIFLITIKFVFFPHIESNMAKFIGWALFFAFIVVTALYSYVPAGFLILCLIISYICLGFLKIVPIP</sequence>
<dbReference type="Gene3D" id="3.50.4.10">
    <property type="entry name" value="Hepatocyte Growth Factor"/>
    <property type="match status" value="1"/>
</dbReference>
<proteinExistence type="predicted"/>
<dbReference type="AlphaFoldDB" id="A0A6C0BBH0"/>
<keyword evidence="1" id="KW-0472">Membrane</keyword>
<protein>
    <recommendedName>
        <fullName evidence="2">Apple domain-containing protein</fullName>
    </recommendedName>
</protein>
<dbReference type="EMBL" id="MN739105">
    <property type="protein sequence ID" value="QHS89144.1"/>
    <property type="molecule type" value="Genomic_DNA"/>
</dbReference>
<reference evidence="3" key="1">
    <citation type="journal article" date="2020" name="Nature">
        <title>Giant virus diversity and host interactions through global metagenomics.</title>
        <authorList>
            <person name="Schulz F."/>
            <person name="Roux S."/>
            <person name="Paez-Espino D."/>
            <person name="Jungbluth S."/>
            <person name="Walsh D.A."/>
            <person name="Denef V.J."/>
            <person name="McMahon K.D."/>
            <person name="Konstantinidis K.T."/>
            <person name="Eloe-Fadrosh E.A."/>
            <person name="Kyrpides N.C."/>
            <person name="Woyke T."/>
        </authorList>
    </citation>
    <scope>NUCLEOTIDE SEQUENCE</scope>
    <source>
        <strain evidence="3">GVMAG-M-3300010158-59</strain>
    </source>
</reference>
<keyword evidence="1" id="KW-0812">Transmembrane</keyword>
<feature type="domain" description="Apple" evidence="2">
    <location>
        <begin position="36"/>
        <end position="109"/>
    </location>
</feature>